<keyword evidence="2" id="KW-1277">Toxin-antitoxin system</keyword>
<dbReference type="InterPro" id="IPR050556">
    <property type="entry name" value="Type_II_TA_system_RNase"/>
</dbReference>
<dbReference type="Gene3D" id="3.40.50.1010">
    <property type="entry name" value="5'-nuclease"/>
    <property type="match status" value="1"/>
</dbReference>
<keyword evidence="3" id="KW-0540">Nuclease</keyword>
<dbReference type="InterPro" id="IPR029060">
    <property type="entry name" value="PIN-like_dom_sf"/>
</dbReference>
<reference evidence="9 10" key="1">
    <citation type="submission" date="2020-11" db="EMBL/GenBank/DDBJ databases">
        <authorList>
            <person name="Sun Q."/>
        </authorList>
    </citation>
    <scope>NUCLEOTIDE SEQUENCE [LARGE SCALE GENOMIC DNA]</scope>
    <source>
        <strain evidence="9 10">P8398</strain>
    </source>
</reference>
<dbReference type="PANTHER" id="PTHR33653">
    <property type="entry name" value="RIBONUCLEASE VAPC2"/>
    <property type="match status" value="1"/>
</dbReference>
<evidence type="ECO:0000313" key="9">
    <source>
        <dbReference type="EMBL" id="QPI47541.1"/>
    </source>
</evidence>
<comment type="similarity">
    <text evidence="7">Belongs to the PINc/VapC protein family.</text>
</comment>
<accession>A0AA48W8R8</accession>
<dbReference type="RefSeq" id="WP_206087233.1">
    <property type="nucleotide sequence ID" value="NZ_CP065053.1"/>
</dbReference>
<keyword evidence="6" id="KW-0460">Magnesium</keyword>
<evidence type="ECO:0000256" key="4">
    <source>
        <dbReference type="ARBA" id="ARBA00022723"/>
    </source>
</evidence>
<dbReference type="InterPro" id="IPR002716">
    <property type="entry name" value="PIN_dom"/>
</dbReference>
<comment type="cofactor">
    <cofactor evidence="1">
        <name>Mg(2+)</name>
        <dbReference type="ChEBI" id="CHEBI:18420"/>
    </cofactor>
</comment>
<evidence type="ECO:0000256" key="7">
    <source>
        <dbReference type="ARBA" id="ARBA00038093"/>
    </source>
</evidence>
<feature type="domain" description="PIN" evidence="8">
    <location>
        <begin position="4"/>
        <end position="112"/>
    </location>
</feature>
<evidence type="ECO:0000256" key="1">
    <source>
        <dbReference type="ARBA" id="ARBA00001946"/>
    </source>
</evidence>
<evidence type="ECO:0000313" key="10">
    <source>
        <dbReference type="Proteomes" id="UP000662888"/>
    </source>
</evidence>
<keyword evidence="4" id="KW-0479">Metal-binding</keyword>
<evidence type="ECO:0000256" key="3">
    <source>
        <dbReference type="ARBA" id="ARBA00022722"/>
    </source>
</evidence>
<keyword evidence="5" id="KW-0378">Hydrolase</keyword>
<organism evidence="9 10">
    <name type="scientific">Massilia antarctica</name>
    <dbReference type="NCBI Taxonomy" id="2765360"/>
    <lineage>
        <taxon>Bacteria</taxon>
        <taxon>Pseudomonadati</taxon>
        <taxon>Pseudomonadota</taxon>
        <taxon>Betaproteobacteria</taxon>
        <taxon>Burkholderiales</taxon>
        <taxon>Oxalobacteraceae</taxon>
        <taxon>Telluria group</taxon>
        <taxon>Massilia</taxon>
    </lineage>
</organism>
<dbReference type="Proteomes" id="UP000662888">
    <property type="component" value="Chromosome"/>
</dbReference>
<keyword evidence="10" id="KW-1185">Reference proteome</keyword>
<gene>
    <name evidence="9" type="ORF">IV454_18250</name>
</gene>
<name>A0AA48W8R8_9BURK</name>
<proteinExistence type="inferred from homology"/>
<dbReference type="Pfam" id="PF01850">
    <property type="entry name" value="PIN"/>
    <property type="match status" value="1"/>
</dbReference>
<evidence type="ECO:0000259" key="8">
    <source>
        <dbReference type="Pfam" id="PF01850"/>
    </source>
</evidence>
<dbReference type="PANTHER" id="PTHR33653:SF1">
    <property type="entry name" value="RIBONUCLEASE VAPC2"/>
    <property type="match status" value="1"/>
</dbReference>
<evidence type="ECO:0000256" key="2">
    <source>
        <dbReference type="ARBA" id="ARBA00022649"/>
    </source>
</evidence>
<dbReference type="SUPFAM" id="SSF88723">
    <property type="entry name" value="PIN domain-like"/>
    <property type="match status" value="1"/>
</dbReference>
<dbReference type="EMBL" id="CP065053">
    <property type="protein sequence ID" value="QPI47541.1"/>
    <property type="molecule type" value="Genomic_DNA"/>
</dbReference>
<protein>
    <submittedName>
        <fullName evidence="9">PIN domain-containing protein</fullName>
    </submittedName>
</protein>
<evidence type="ECO:0000256" key="5">
    <source>
        <dbReference type="ARBA" id="ARBA00022801"/>
    </source>
</evidence>
<evidence type="ECO:0000256" key="6">
    <source>
        <dbReference type="ARBA" id="ARBA00022842"/>
    </source>
</evidence>
<sequence>MALVLFDTNILIDALNGIPEALQKLGYYTNPAISAVTWMELIAGTPPSEQTGTRAFLVSGGFEVIQTDEAIMHEAAAIRGASMRSLPKIPLLDAIIRATGNITRRLIITRNKKDFVGPNIRIPYELETQTIVQVINVMPPPAQ</sequence>